<dbReference type="PANTHER" id="PTHR30250:SF26">
    <property type="entry name" value="PSMA PROTEIN"/>
    <property type="match status" value="1"/>
</dbReference>
<feature type="transmembrane region" description="Helical" evidence="6">
    <location>
        <begin position="40"/>
        <end position="66"/>
    </location>
</feature>
<evidence type="ECO:0000256" key="6">
    <source>
        <dbReference type="SAM" id="Phobius"/>
    </source>
</evidence>
<dbReference type="RefSeq" id="WP_124330791.1">
    <property type="nucleotide sequence ID" value="NZ_BEXT01000001.1"/>
</dbReference>
<feature type="transmembrane region" description="Helical" evidence="6">
    <location>
        <begin position="161"/>
        <end position="181"/>
    </location>
</feature>
<keyword evidence="4 6" id="KW-1133">Transmembrane helix</keyword>
<evidence type="ECO:0000256" key="1">
    <source>
        <dbReference type="ARBA" id="ARBA00004651"/>
    </source>
</evidence>
<dbReference type="GO" id="GO:0005886">
    <property type="term" value="C:plasma membrane"/>
    <property type="evidence" value="ECO:0007669"/>
    <property type="project" value="UniProtKB-SubCell"/>
</dbReference>
<gene>
    <name evidence="7" type="ORF">DENIS_4750</name>
</gene>
<dbReference type="OrthoDB" id="580892at2"/>
<feature type="transmembrane region" description="Helical" evidence="6">
    <location>
        <begin position="374"/>
        <end position="394"/>
    </location>
</feature>
<feature type="transmembrane region" description="Helical" evidence="6">
    <location>
        <begin position="87"/>
        <end position="111"/>
    </location>
</feature>
<evidence type="ECO:0000256" key="4">
    <source>
        <dbReference type="ARBA" id="ARBA00022989"/>
    </source>
</evidence>
<feature type="transmembrane region" description="Helical" evidence="6">
    <location>
        <begin position="463"/>
        <end position="487"/>
    </location>
</feature>
<dbReference type="PANTHER" id="PTHR30250">
    <property type="entry name" value="PST FAMILY PREDICTED COLANIC ACID TRANSPORTER"/>
    <property type="match status" value="1"/>
</dbReference>
<feature type="transmembrane region" description="Helical" evidence="6">
    <location>
        <begin position="249"/>
        <end position="265"/>
    </location>
</feature>
<comment type="subcellular location">
    <subcellularLocation>
        <location evidence="1">Cell membrane</location>
        <topology evidence="1">Multi-pass membrane protein</topology>
    </subcellularLocation>
</comment>
<feature type="transmembrane region" description="Helical" evidence="6">
    <location>
        <begin position="401"/>
        <end position="421"/>
    </location>
</feature>
<evidence type="ECO:0000256" key="5">
    <source>
        <dbReference type="ARBA" id="ARBA00023136"/>
    </source>
</evidence>
<dbReference type="Proteomes" id="UP000288096">
    <property type="component" value="Unassembled WGS sequence"/>
</dbReference>
<accession>A0A401G3D2</accession>
<evidence type="ECO:0000256" key="3">
    <source>
        <dbReference type="ARBA" id="ARBA00022692"/>
    </source>
</evidence>
<organism evidence="7 8">
    <name type="scientific">Desulfonema ishimotonii</name>
    <dbReference type="NCBI Taxonomy" id="45657"/>
    <lineage>
        <taxon>Bacteria</taxon>
        <taxon>Pseudomonadati</taxon>
        <taxon>Thermodesulfobacteriota</taxon>
        <taxon>Desulfobacteria</taxon>
        <taxon>Desulfobacterales</taxon>
        <taxon>Desulfococcaceae</taxon>
        <taxon>Desulfonema</taxon>
    </lineage>
</organism>
<keyword evidence="2" id="KW-1003">Cell membrane</keyword>
<dbReference type="EMBL" id="BEXT01000001">
    <property type="protein sequence ID" value="GBC63752.1"/>
    <property type="molecule type" value="Genomic_DNA"/>
</dbReference>
<comment type="caution">
    <text evidence="7">The sequence shown here is derived from an EMBL/GenBank/DDBJ whole genome shotgun (WGS) entry which is preliminary data.</text>
</comment>
<name>A0A401G3D2_9BACT</name>
<evidence type="ECO:0000313" key="7">
    <source>
        <dbReference type="EMBL" id="GBC63752.1"/>
    </source>
</evidence>
<keyword evidence="5 6" id="KW-0472">Membrane</keyword>
<keyword evidence="3 6" id="KW-0812">Transmembrane</keyword>
<sequence>MKPKYQILHNAIFNTLSWVFSIVINFAFLPYIVHKLGAEAYGVLVLILSIIGYFAIMDLNLGQAIIKYVAEYNGKNKKKKVNEIIRVTIFLYLILGLAGSLIIFSLSHIIVDQFLKIRPEMLPDAHFATSIGAAGFLFTMLLSALSAILKGLNRYDITSKITIIMNIINTISSVILLYAGFGLRELIMLNVSISLFSMIIYIIIGKRLLPGLKLTPAFNLFAFKKVFNFAIFSSLSRISEVFKFQGERLLVGAALGVSGVTYYVVPSSLVRKVMTFTSHLGSVILPVVSNLQGKEDYDAVIALYLKSSKLIAVIATSTCLPLILFGNQLLGLWMGIEFQEKTGMVMLLLTLSFYMDAFTNVPAIVVNGLGRPKITGLFALANAIINLTLIYPLAKIMGINGIAIAFFVSNIGIAPVFIFYANNKVLGFPLSALIKKAYLLPIVSAFLTAMLLLFFCRYEIRNFFELLCIMITTTILYIVISSIIGVFSSEEKSQCIDYLRSILGGTIQRFSIKGLGKK</sequence>
<feature type="transmembrane region" description="Helical" evidence="6">
    <location>
        <begin position="12"/>
        <end position="34"/>
    </location>
</feature>
<dbReference type="AlphaFoldDB" id="A0A401G3D2"/>
<proteinExistence type="predicted"/>
<feature type="transmembrane region" description="Helical" evidence="6">
    <location>
        <begin position="345"/>
        <end position="368"/>
    </location>
</feature>
<feature type="transmembrane region" description="Helical" evidence="6">
    <location>
        <begin position="310"/>
        <end position="333"/>
    </location>
</feature>
<reference evidence="8" key="1">
    <citation type="submission" date="2017-11" db="EMBL/GenBank/DDBJ databases">
        <authorList>
            <person name="Watanabe M."/>
            <person name="Kojima H."/>
        </authorList>
    </citation>
    <scope>NUCLEOTIDE SEQUENCE [LARGE SCALE GENOMIC DNA]</scope>
    <source>
        <strain evidence="8">Tokyo 01</strain>
    </source>
</reference>
<evidence type="ECO:0000313" key="8">
    <source>
        <dbReference type="Proteomes" id="UP000288096"/>
    </source>
</evidence>
<protein>
    <submittedName>
        <fullName evidence="7">Flippase</fullName>
    </submittedName>
</protein>
<dbReference type="Pfam" id="PF13440">
    <property type="entry name" value="Polysacc_synt_3"/>
    <property type="match status" value="1"/>
</dbReference>
<evidence type="ECO:0000256" key="2">
    <source>
        <dbReference type="ARBA" id="ARBA00022475"/>
    </source>
</evidence>
<feature type="transmembrane region" description="Helical" evidence="6">
    <location>
        <begin position="437"/>
        <end position="456"/>
    </location>
</feature>
<feature type="transmembrane region" description="Helical" evidence="6">
    <location>
        <begin position="131"/>
        <end position="149"/>
    </location>
</feature>
<keyword evidence="8" id="KW-1185">Reference proteome</keyword>
<feature type="transmembrane region" description="Helical" evidence="6">
    <location>
        <begin position="187"/>
        <end position="204"/>
    </location>
</feature>
<reference evidence="8" key="2">
    <citation type="submission" date="2019-01" db="EMBL/GenBank/DDBJ databases">
        <title>Genome sequence of Desulfonema ishimotonii strain Tokyo 01.</title>
        <authorList>
            <person name="Fukui M."/>
        </authorList>
    </citation>
    <scope>NUCLEOTIDE SEQUENCE [LARGE SCALE GENOMIC DNA]</scope>
    <source>
        <strain evidence="8">Tokyo 01</strain>
    </source>
</reference>
<dbReference type="InterPro" id="IPR050833">
    <property type="entry name" value="Poly_Biosynth_Transport"/>
</dbReference>